<dbReference type="PANTHER" id="PTHR33711">
    <property type="entry name" value="DIOXYGENASE, PUTATIVE (AFU_ORTHOLOGUE AFUA_2G02910)-RELATED"/>
    <property type="match status" value="1"/>
</dbReference>
<evidence type="ECO:0000256" key="6">
    <source>
        <dbReference type="ARBA" id="ARBA00023004"/>
    </source>
</evidence>
<evidence type="ECO:0000256" key="4">
    <source>
        <dbReference type="ARBA" id="ARBA00022964"/>
    </source>
</evidence>
<dbReference type="Pfam" id="PF00775">
    <property type="entry name" value="Dioxygenase_C"/>
    <property type="match status" value="1"/>
</dbReference>
<dbReference type="NCBIfam" id="TIGR02438">
    <property type="entry name" value="catachol_actin"/>
    <property type="match status" value="1"/>
</dbReference>
<evidence type="ECO:0000256" key="5">
    <source>
        <dbReference type="ARBA" id="ARBA00023002"/>
    </source>
</evidence>
<dbReference type="HOGENOM" id="CLU_046727_1_0_11"/>
<protein>
    <submittedName>
        <fullName evidence="9">Putative catechol 1,2-dioxygenase</fullName>
    </submittedName>
</protein>
<dbReference type="InterPro" id="IPR015889">
    <property type="entry name" value="Intradiol_dOase_core"/>
</dbReference>
<dbReference type="STRING" id="196164.gene:10742735"/>
<dbReference type="InterPro" id="IPR050770">
    <property type="entry name" value="Intradiol_RC_Dioxygenase"/>
</dbReference>
<dbReference type="PROSITE" id="PS00083">
    <property type="entry name" value="INTRADIOL_DIOXYGENAS"/>
    <property type="match status" value="1"/>
</dbReference>
<dbReference type="GO" id="GO:0018576">
    <property type="term" value="F:catechol 1,2-dioxygenase activity"/>
    <property type="evidence" value="ECO:0007669"/>
    <property type="project" value="InterPro"/>
</dbReference>
<dbReference type="InterPro" id="IPR007535">
    <property type="entry name" value="Catechol_dOase_N"/>
</dbReference>
<dbReference type="Pfam" id="PF04444">
    <property type="entry name" value="Dioxygenase_N"/>
    <property type="match status" value="1"/>
</dbReference>
<dbReference type="Gene3D" id="6.10.10.40">
    <property type="entry name" value="Catechol 1,2-dioxygenase multimerisation domain-like"/>
    <property type="match status" value="1"/>
</dbReference>
<comment type="similarity">
    <text evidence="2">Belongs to the intradiol ring-cleavage dioxygenase family.</text>
</comment>
<keyword evidence="4 9" id="KW-0223">Dioxygenase</keyword>
<name>Q8FN44_COREF</name>
<dbReference type="Gene3D" id="2.60.130.10">
    <property type="entry name" value="Aromatic compound dioxygenase"/>
    <property type="match status" value="1"/>
</dbReference>
<dbReference type="InterPro" id="IPR000627">
    <property type="entry name" value="Intradiol_dOase_C"/>
</dbReference>
<feature type="compositionally biased region" description="Basic and acidic residues" evidence="7">
    <location>
        <begin position="81"/>
        <end position="94"/>
    </location>
</feature>
<dbReference type="GO" id="GO:0008199">
    <property type="term" value="F:ferric iron binding"/>
    <property type="evidence" value="ECO:0007669"/>
    <property type="project" value="InterPro"/>
</dbReference>
<evidence type="ECO:0000313" key="9">
    <source>
        <dbReference type="EMBL" id="BAC19114.1"/>
    </source>
</evidence>
<evidence type="ECO:0000313" key="10">
    <source>
        <dbReference type="Proteomes" id="UP000001409"/>
    </source>
</evidence>
<dbReference type="SMR" id="Q8FN44"/>
<dbReference type="InterPro" id="IPR043029">
    <property type="entry name" value="1_2-CTD_multi_dom"/>
</dbReference>
<evidence type="ECO:0000256" key="2">
    <source>
        <dbReference type="ARBA" id="ARBA00007825"/>
    </source>
</evidence>
<sequence length="355" mass="40341">MSHWAKSDLLTPIMNGATVVISSWTDHMTGRKRHVKREDCWTSTRRAGGVEWAFPSHHPRLAPALRSIKMTSVENQTVDPTAHDSGNKATEKFKAQRVSSDTSKERANAIYTDLLAAIAEVAHKHEVTYEEYAVLKQWMIDVGEYGEWPLWLDVFVEHEIEEINYNRHDYTGTKGSIEGPYYVENSPKLPWNGEMPMRDKDKACTPLYFAGQVTDLDGNGLAGAEIELWHADEDGFYSQFAPGIPEWNLRGTIVTDEEGRYNIKTLQPAPYQIPHDGPTGWFIESYGGHPWRPAHLHLRVSHPGYRTITTQLYFEGGDYVENDVATAVKPELILHPEAKEDGNHVHYPFVLDKED</sequence>
<keyword evidence="5" id="KW-0560">Oxidoreductase</keyword>
<dbReference type="EMBL" id="BA000035">
    <property type="protein sequence ID" value="BAC19114.1"/>
    <property type="molecule type" value="Genomic_DNA"/>
</dbReference>
<evidence type="ECO:0000256" key="7">
    <source>
        <dbReference type="SAM" id="MobiDB-lite"/>
    </source>
</evidence>
<proteinExistence type="inferred from homology"/>
<evidence type="ECO:0000259" key="8">
    <source>
        <dbReference type="PROSITE" id="PS00083"/>
    </source>
</evidence>
<dbReference type="eggNOG" id="COG3485">
    <property type="taxonomic scope" value="Bacteria"/>
</dbReference>
<dbReference type="GO" id="GO:0009712">
    <property type="term" value="P:catechol-containing compound metabolic process"/>
    <property type="evidence" value="ECO:0007669"/>
    <property type="project" value="InterPro"/>
</dbReference>
<organism evidence="9 10">
    <name type="scientific">Corynebacterium efficiens (strain DSM 44549 / YS-314 / AJ 12310 / JCM 11189 / NBRC 100395)</name>
    <dbReference type="NCBI Taxonomy" id="196164"/>
    <lineage>
        <taxon>Bacteria</taxon>
        <taxon>Bacillati</taxon>
        <taxon>Actinomycetota</taxon>
        <taxon>Actinomycetes</taxon>
        <taxon>Mycobacteriales</taxon>
        <taxon>Corynebacteriaceae</taxon>
        <taxon>Corynebacterium</taxon>
    </lineage>
</organism>
<feature type="domain" description="Intradiol ring-cleavage dioxygenases" evidence="8">
    <location>
        <begin position="209"/>
        <end position="237"/>
    </location>
</feature>
<keyword evidence="6" id="KW-0408">Iron</keyword>
<dbReference type="InterPro" id="IPR012800">
    <property type="entry name" value="Cchol_dOase_actb"/>
</dbReference>
<evidence type="ECO:0000256" key="1">
    <source>
        <dbReference type="ARBA" id="ARBA00001965"/>
    </source>
</evidence>
<comment type="cofactor">
    <cofactor evidence="1">
        <name>Fe(3+)</name>
        <dbReference type="ChEBI" id="CHEBI:29034"/>
    </cofactor>
</comment>
<reference evidence="9 10" key="1">
    <citation type="journal article" date="2003" name="Genome Res.">
        <title>Comparative complete genome sequence analysis of the amino acid replacements responsible for the thermostability of Corynebacterium efficiens.</title>
        <authorList>
            <person name="Nishio Y."/>
            <person name="Nakamura Y."/>
            <person name="Kawarabayasi Y."/>
            <person name="Usuda Y."/>
            <person name="Kimura E."/>
            <person name="Sugimoto S."/>
            <person name="Matsui K."/>
            <person name="Yamagishi A."/>
            <person name="Kikuchi H."/>
            <person name="Ikeo K."/>
            <person name="Gojobori T."/>
        </authorList>
    </citation>
    <scope>NUCLEOTIDE SEQUENCE [LARGE SCALE GENOMIC DNA]</scope>
    <source>
        <strain evidence="10">DSM 44549 / YS-314 / AJ 12310 / JCM 11189 / NBRC 100395</strain>
    </source>
</reference>
<dbReference type="PANTHER" id="PTHR33711:SF7">
    <property type="entry name" value="INTRADIOL RING-CLEAVAGE DIOXYGENASES DOMAIN-CONTAINING PROTEIN-RELATED"/>
    <property type="match status" value="1"/>
</dbReference>
<dbReference type="KEGG" id="cef:CE2304"/>
<dbReference type="Proteomes" id="UP000001409">
    <property type="component" value="Chromosome"/>
</dbReference>
<feature type="region of interest" description="Disordered" evidence="7">
    <location>
        <begin position="78"/>
        <end position="99"/>
    </location>
</feature>
<dbReference type="AlphaFoldDB" id="Q8FN44"/>
<accession>Q8FN44</accession>
<evidence type="ECO:0000256" key="3">
    <source>
        <dbReference type="ARBA" id="ARBA00022723"/>
    </source>
</evidence>
<keyword evidence="3" id="KW-0479">Metal-binding</keyword>
<keyword evidence="10" id="KW-1185">Reference proteome</keyword>
<dbReference type="SUPFAM" id="SSF49482">
    <property type="entry name" value="Aromatic compound dioxygenase"/>
    <property type="match status" value="1"/>
</dbReference>